<dbReference type="SFLD" id="SFLDS00029">
    <property type="entry name" value="Radical_SAM"/>
    <property type="match status" value="1"/>
</dbReference>
<dbReference type="Proteomes" id="UP000183952">
    <property type="component" value="Unassembled WGS sequence"/>
</dbReference>
<keyword evidence="3" id="KW-0479">Metal-binding</keyword>
<keyword evidence="2" id="KW-0949">S-adenosyl-L-methionine</keyword>
<evidence type="ECO:0000256" key="3">
    <source>
        <dbReference type="ARBA" id="ARBA00022723"/>
    </source>
</evidence>
<dbReference type="Gene3D" id="3.20.20.70">
    <property type="entry name" value="Aldolase class I"/>
    <property type="match status" value="1"/>
</dbReference>
<feature type="domain" description="Radical SAM core" evidence="6">
    <location>
        <begin position="17"/>
        <end position="255"/>
    </location>
</feature>
<dbReference type="SUPFAM" id="SSF102114">
    <property type="entry name" value="Radical SAM enzymes"/>
    <property type="match status" value="1"/>
</dbReference>
<name>A0A1M6K7K4_9CLOT</name>
<accession>A0A1M6K7K4</accession>
<dbReference type="SFLD" id="SFLDG01095">
    <property type="entry name" value="Uncharacterised_Radical_SAM_Su"/>
    <property type="match status" value="1"/>
</dbReference>
<evidence type="ECO:0000256" key="4">
    <source>
        <dbReference type="ARBA" id="ARBA00023004"/>
    </source>
</evidence>
<dbReference type="GO" id="GO:0051536">
    <property type="term" value="F:iron-sulfur cluster binding"/>
    <property type="evidence" value="ECO:0007669"/>
    <property type="project" value="UniProtKB-KW"/>
</dbReference>
<evidence type="ECO:0000313" key="7">
    <source>
        <dbReference type="EMBL" id="SHJ54873.1"/>
    </source>
</evidence>
<dbReference type="PROSITE" id="PS51257">
    <property type="entry name" value="PROKAR_LIPOPROTEIN"/>
    <property type="match status" value="1"/>
</dbReference>
<dbReference type="PROSITE" id="PS51918">
    <property type="entry name" value="RADICAL_SAM"/>
    <property type="match status" value="1"/>
</dbReference>
<evidence type="ECO:0000259" key="6">
    <source>
        <dbReference type="PROSITE" id="PS51918"/>
    </source>
</evidence>
<protein>
    <submittedName>
        <fullName evidence="7">Radical SAM superfamily protein</fullName>
    </submittedName>
</protein>
<dbReference type="InterPro" id="IPR007197">
    <property type="entry name" value="rSAM"/>
</dbReference>
<keyword evidence="5" id="KW-0411">Iron-sulfur</keyword>
<dbReference type="InterPro" id="IPR013785">
    <property type="entry name" value="Aldolase_TIM"/>
</dbReference>
<comment type="cofactor">
    <cofactor evidence="1">
        <name>[4Fe-4S] cluster</name>
        <dbReference type="ChEBI" id="CHEBI:49883"/>
    </cofactor>
</comment>
<dbReference type="GO" id="GO:0003824">
    <property type="term" value="F:catalytic activity"/>
    <property type="evidence" value="ECO:0007669"/>
    <property type="project" value="InterPro"/>
</dbReference>
<dbReference type="GO" id="GO:0046872">
    <property type="term" value="F:metal ion binding"/>
    <property type="evidence" value="ECO:0007669"/>
    <property type="project" value="UniProtKB-KW"/>
</dbReference>
<sequence length="307" mass="35589">MFDEIYKEYGPYFYLPMNQAYSVAVPVTVGCTWNKCLYCDLNHNMEFEFLGLEKIEEKLKMLNKYYSRKRGVVKKIVLAGGNPFCLPTNLLLKVIELIKEYFPHTESIGSFSRADDILRKSHEELVRLRNVGMTELTLGLESGNDKILEFHNKGVTVENNYDALKKLEQAHIGYSFYVMLGLGGRRLSRENAVDTGKFISQFNPNVIVVVTLVLFKHAKLVSKVRSKEFERIRPYESLLEEKLMLENINVKNSIFNATHKTNAIILKGKLPEHKELIIEKIDKAISEHNNVEDTGRETRKWHRWSIE</sequence>
<dbReference type="OrthoDB" id="9777636at2"/>
<organism evidence="7 8">
    <name type="scientific">Hathewaya proteolytica DSM 3090</name>
    <dbReference type="NCBI Taxonomy" id="1121331"/>
    <lineage>
        <taxon>Bacteria</taxon>
        <taxon>Bacillati</taxon>
        <taxon>Bacillota</taxon>
        <taxon>Clostridia</taxon>
        <taxon>Eubacteriales</taxon>
        <taxon>Clostridiaceae</taxon>
        <taxon>Hathewaya</taxon>
    </lineage>
</organism>
<dbReference type="CDD" id="cd01335">
    <property type="entry name" value="Radical_SAM"/>
    <property type="match status" value="1"/>
</dbReference>
<dbReference type="PANTHER" id="PTHR43409">
    <property type="entry name" value="ANAEROBIC MAGNESIUM-PROTOPORPHYRIN IX MONOMETHYL ESTER CYCLASE-RELATED"/>
    <property type="match status" value="1"/>
</dbReference>
<gene>
    <name evidence="7" type="ORF">SAMN02745248_00362</name>
</gene>
<evidence type="ECO:0000313" key="8">
    <source>
        <dbReference type="Proteomes" id="UP000183952"/>
    </source>
</evidence>
<evidence type="ECO:0000256" key="1">
    <source>
        <dbReference type="ARBA" id="ARBA00001966"/>
    </source>
</evidence>
<keyword evidence="8" id="KW-1185">Reference proteome</keyword>
<dbReference type="EMBL" id="FRAD01000004">
    <property type="protein sequence ID" value="SHJ54873.1"/>
    <property type="molecule type" value="Genomic_DNA"/>
</dbReference>
<dbReference type="PANTHER" id="PTHR43409:SF4">
    <property type="entry name" value="RADICAL SAM SUPERFAMILY PROTEIN"/>
    <property type="match status" value="1"/>
</dbReference>
<keyword evidence="4" id="KW-0408">Iron</keyword>
<dbReference type="InterPro" id="IPR006638">
    <property type="entry name" value="Elp3/MiaA/NifB-like_rSAM"/>
</dbReference>
<dbReference type="SMART" id="SM00729">
    <property type="entry name" value="Elp3"/>
    <property type="match status" value="1"/>
</dbReference>
<reference evidence="7 8" key="1">
    <citation type="submission" date="2016-11" db="EMBL/GenBank/DDBJ databases">
        <authorList>
            <person name="Jaros S."/>
            <person name="Januszkiewicz K."/>
            <person name="Wedrychowicz H."/>
        </authorList>
    </citation>
    <scope>NUCLEOTIDE SEQUENCE [LARGE SCALE GENOMIC DNA]</scope>
    <source>
        <strain evidence="7 8">DSM 3090</strain>
    </source>
</reference>
<dbReference type="InterPro" id="IPR058240">
    <property type="entry name" value="rSAM_sf"/>
</dbReference>
<dbReference type="STRING" id="1121331.SAMN02745248_00362"/>
<dbReference type="AlphaFoldDB" id="A0A1M6K7K4"/>
<dbReference type="RefSeq" id="WP_072901669.1">
    <property type="nucleotide sequence ID" value="NZ_FRAD01000004.1"/>
</dbReference>
<dbReference type="Pfam" id="PF04055">
    <property type="entry name" value="Radical_SAM"/>
    <property type="match status" value="1"/>
</dbReference>
<proteinExistence type="predicted"/>
<dbReference type="InterPro" id="IPR051198">
    <property type="entry name" value="BchE-like"/>
</dbReference>
<dbReference type="SFLD" id="SFLDG01082">
    <property type="entry name" value="B12-binding_domain_containing"/>
    <property type="match status" value="1"/>
</dbReference>
<evidence type="ECO:0000256" key="5">
    <source>
        <dbReference type="ARBA" id="ARBA00023014"/>
    </source>
</evidence>
<evidence type="ECO:0000256" key="2">
    <source>
        <dbReference type="ARBA" id="ARBA00022691"/>
    </source>
</evidence>